<gene>
    <name evidence="2" type="ORF">BN990_01358</name>
</gene>
<name>A0A024QAX6_9BACI</name>
<feature type="domain" description="HTH cro/C1-type" evidence="1">
    <location>
        <begin position="22"/>
        <end position="60"/>
    </location>
</feature>
<organism evidence="2 3">
    <name type="scientific">Virgibacillus massiliensis</name>
    <dbReference type="NCBI Taxonomy" id="1462526"/>
    <lineage>
        <taxon>Bacteria</taxon>
        <taxon>Bacillati</taxon>
        <taxon>Bacillota</taxon>
        <taxon>Bacilli</taxon>
        <taxon>Bacillales</taxon>
        <taxon>Bacillaceae</taxon>
        <taxon>Virgibacillus</taxon>
    </lineage>
</organism>
<dbReference type="Gene3D" id="1.10.260.40">
    <property type="entry name" value="lambda repressor-like DNA-binding domains"/>
    <property type="match status" value="1"/>
</dbReference>
<dbReference type="InterPro" id="IPR001387">
    <property type="entry name" value="Cro/C1-type_HTH"/>
</dbReference>
<reference evidence="3" key="2">
    <citation type="submission" date="2014-05" db="EMBL/GenBank/DDBJ databases">
        <title>Draft genome sequence of Virgibacillus massiliensis Vm-5.</title>
        <authorList>
            <person name="Khelaifia S."/>
            <person name="Croce O."/>
            <person name="Lagier J.C."/>
            <person name="Raoult D."/>
        </authorList>
    </citation>
    <scope>NUCLEOTIDE SEQUENCE [LARGE SCALE GENOMIC DNA]</scope>
    <source>
        <strain evidence="3">Vm-5</strain>
    </source>
</reference>
<dbReference type="EMBL" id="CCDP010000001">
    <property type="protein sequence ID" value="CDQ39076.1"/>
    <property type="molecule type" value="Genomic_DNA"/>
</dbReference>
<dbReference type="GO" id="GO:0003677">
    <property type="term" value="F:DNA binding"/>
    <property type="evidence" value="ECO:0007669"/>
    <property type="project" value="InterPro"/>
</dbReference>
<evidence type="ECO:0000313" key="2">
    <source>
        <dbReference type="EMBL" id="CDQ39076.1"/>
    </source>
</evidence>
<evidence type="ECO:0000313" key="3">
    <source>
        <dbReference type="Proteomes" id="UP000028875"/>
    </source>
</evidence>
<dbReference type="SMART" id="SM00530">
    <property type="entry name" value="HTH_XRE"/>
    <property type="match status" value="1"/>
</dbReference>
<dbReference type="AlphaFoldDB" id="A0A024QAX6"/>
<dbReference type="STRING" id="1462526.BN990_01358"/>
<reference evidence="2 3" key="1">
    <citation type="submission" date="2014-03" db="EMBL/GenBank/DDBJ databases">
        <authorList>
            <person name="Urmite Genomes U."/>
        </authorList>
    </citation>
    <scope>NUCLEOTIDE SEQUENCE [LARGE SCALE GENOMIC DNA]</scope>
    <source>
        <strain evidence="2 3">Vm-5</strain>
    </source>
</reference>
<dbReference type="PROSITE" id="PS50943">
    <property type="entry name" value="HTH_CROC1"/>
    <property type="match status" value="1"/>
</dbReference>
<dbReference type="Pfam" id="PF01381">
    <property type="entry name" value="HTH_3"/>
    <property type="match status" value="1"/>
</dbReference>
<protein>
    <submittedName>
        <fullName evidence="2">Helix-turn-helix</fullName>
    </submittedName>
</protein>
<dbReference type="OrthoDB" id="2642285at2"/>
<accession>A0A024QAX6</accession>
<comment type="caution">
    <text evidence="2">The sequence shown here is derived from an EMBL/GenBank/DDBJ whole genome shotgun (WGS) entry which is preliminary data.</text>
</comment>
<dbReference type="Proteomes" id="UP000028875">
    <property type="component" value="Unassembled WGS sequence"/>
</dbReference>
<evidence type="ECO:0000259" key="1">
    <source>
        <dbReference type="PROSITE" id="PS50943"/>
    </source>
</evidence>
<proteinExistence type="predicted"/>
<dbReference type="RefSeq" id="WP_038243034.1">
    <property type="nucleotide sequence ID" value="NZ_CABKTK010000001.1"/>
</dbReference>
<keyword evidence="3" id="KW-1185">Reference proteome</keyword>
<sequence length="67" mass="7835">MLISHIGDLIKKSPYKREYIQDYMGVSRNTLSSWCSGKHSPKMEDAHKLADLLEVSIDDLYTYKREE</sequence>
<dbReference type="CDD" id="cd00093">
    <property type="entry name" value="HTH_XRE"/>
    <property type="match status" value="1"/>
</dbReference>
<dbReference type="InterPro" id="IPR010982">
    <property type="entry name" value="Lambda_DNA-bd_dom_sf"/>
</dbReference>
<dbReference type="SUPFAM" id="SSF47413">
    <property type="entry name" value="lambda repressor-like DNA-binding domains"/>
    <property type="match status" value="1"/>
</dbReference>